<dbReference type="Proteomes" id="UP000639643">
    <property type="component" value="Unassembled WGS sequence"/>
</dbReference>
<evidence type="ECO:0000313" key="1">
    <source>
        <dbReference type="EMBL" id="KAF6798812.1"/>
    </source>
</evidence>
<evidence type="ECO:0000313" key="2">
    <source>
        <dbReference type="Proteomes" id="UP000639643"/>
    </source>
</evidence>
<comment type="caution">
    <text evidence="1">The sequence shown here is derived from an EMBL/GenBank/DDBJ whole genome shotgun (WGS) entry which is preliminary data.</text>
</comment>
<sequence>MPAGAWRQDTEGGLRVKGHVTQLLDTLPSRLNYLPTYLPFHCATLVIFIRVVALSPLGALSPNMASASVLPRAFMVHTNIRPRLLNAVRQKPIETLTWVKQVFANRRTAKYKNKKIPISIEGAGIKQTSTLGEFYDVIEKQYKNTVKAFDILRFQVPQNLWPTPDAMREVPSPSLFELVWRDKLNGSKETRDQFNHEALKGNRHFSRYLVWTIQFFAEERDQPQYTHGLRLVKSGHEISHCHPEVTVVCSGVQYDAEGKLYLQHSDIFLGSSNEKTNSFGALHYLTRKGRDDALQPIRNKYGDFIDKL</sequence>
<organism evidence="1 2">
    <name type="scientific">Colletotrichum musicola</name>
    <dbReference type="NCBI Taxonomy" id="2175873"/>
    <lineage>
        <taxon>Eukaryota</taxon>
        <taxon>Fungi</taxon>
        <taxon>Dikarya</taxon>
        <taxon>Ascomycota</taxon>
        <taxon>Pezizomycotina</taxon>
        <taxon>Sordariomycetes</taxon>
        <taxon>Hypocreomycetidae</taxon>
        <taxon>Glomerellales</taxon>
        <taxon>Glomerellaceae</taxon>
        <taxon>Colletotrichum</taxon>
        <taxon>Colletotrichum orchidearum species complex</taxon>
    </lineage>
</organism>
<protein>
    <submittedName>
        <fullName evidence="1">Uncharacterized protein</fullName>
    </submittedName>
</protein>
<keyword evidence="2" id="KW-1185">Reference proteome</keyword>
<dbReference type="AlphaFoldDB" id="A0A8H6MM55"/>
<gene>
    <name evidence="1" type="ORF">CMUS01_15689</name>
</gene>
<proteinExistence type="predicted"/>
<accession>A0A8H6MM55</accession>
<dbReference type="EMBL" id="WIGM01001393">
    <property type="protein sequence ID" value="KAF6798812.1"/>
    <property type="molecule type" value="Genomic_DNA"/>
</dbReference>
<name>A0A8H6MM55_9PEZI</name>
<reference evidence="1" key="1">
    <citation type="journal article" date="2020" name="Phytopathology">
        <title>Genome Sequence Resources of Colletotrichum truncatum, C. plurivorum, C. musicola, and C. sojae: Four Species Pathogenic to Soybean (Glycine max).</title>
        <authorList>
            <person name="Rogerio F."/>
            <person name="Boufleur T.R."/>
            <person name="Ciampi-Guillardi M."/>
            <person name="Sukno S.A."/>
            <person name="Thon M.R."/>
            <person name="Massola Junior N.S."/>
            <person name="Baroncelli R."/>
        </authorList>
    </citation>
    <scope>NUCLEOTIDE SEQUENCE</scope>
    <source>
        <strain evidence="1">LFN0074</strain>
    </source>
</reference>